<dbReference type="InterPro" id="IPR040269">
    <property type="entry name" value="VAB"/>
</dbReference>
<dbReference type="GO" id="GO:0010305">
    <property type="term" value="P:leaf vascular tissue pattern formation"/>
    <property type="evidence" value="ECO:0007669"/>
    <property type="project" value="TreeGrafter"/>
</dbReference>
<sequence>MESEKSVNNYNTNDIVDASDYDDYSNADPNSYFRNISLRYFAAEPLRMLTEHARLKELCLENGNPEAHYIEGLLQFFAHKENREATFIYANQPLEKMQTFLEPSVLSQHSEWFRSKILQADVSEIAGGICVRVVVVIRGINDVVGVPLPPRSLISGKDEQMAKTDMAVSSSVTLADAKCMEAAEVIRAEKEHLASVVRTSISVLCARDIMTLTACVPQV</sequence>
<accession>A0A8S9QML0</accession>
<evidence type="ECO:0000313" key="2">
    <source>
        <dbReference type="EMBL" id="KAF3539484.1"/>
    </source>
</evidence>
<dbReference type="GO" id="GO:0009734">
    <property type="term" value="P:auxin-activated signaling pathway"/>
    <property type="evidence" value="ECO:0007669"/>
    <property type="project" value="TreeGrafter"/>
</dbReference>
<dbReference type="Proteomes" id="UP000712600">
    <property type="component" value="Unassembled WGS sequence"/>
</dbReference>
<evidence type="ECO:0000259" key="1">
    <source>
        <dbReference type="Pfam" id="PF05703"/>
    </source>
</evidence>
<dbReference type="Pfam" id="PF05703">
    <property type="entry name" value="Auxin_canalis"/>
    <property type="match status" value="1"/>
</dbReference>
<dbReference type="AlphaFoldDB" id="A0A8S9QML0"/>
<dbReference type="InterPro" id="IPR008546">
    <property type="entry name" value="VAN3-bd-like_auxin_canal"/>
</dbReference>
<name>A0A8S9QML0_BRACR</name>
<evidence type="ECO:0000313" key="3">
    <source>
        <dbReference type="Proteomes" id="UP000712600"/>
    </source>
</evidence>
<proteinExistence type="predicted"/>
<dbReference type="PANTHER" id="PTHR31351">
    <property type="entry name" value="EXPRESSED PROTEIN"/>
    <property type="match status" value="1"/>
</dbReference>
<reference evidence="2" key="1">
    <citation type="submission" date="2019-12" db="EMBL/GenBank/DDBJ databases">
        <title>Genome sequencing and annotation of Brassica cretica.</title>
        <authorList>
            <person name="Studholme D.J."/>
            <person name="Sarris P."/>
        </authorList>
    </citation>
    <scope>NUCLEOTIDE SEQUENCE</scope>
    <source>
        <strain evidence="2">PFS-109/04</strain>
        <tissue evidence="2">Leaf</tissue>
    </source>
</reference>
<organism evidence="2 3">
    <name type="scientific">Brassica cretica</name>
    <name type="common">Mustard</name>
    <dbReference type="NCBI Taxonomy" id="69181"/>
    <lineage>
        <taxon>Eukaryota</taxon>
        <taxon>Viridiplantae</taxon>
        <taxon>Streptophyta</taxon>
        <taxon>Embryophyta</taxon>
        <taxon>Tracheophyta</taxon>
        <taxon>Spermatophyta</taxon>
        <taxon>Magnoliopsida</taxon>
        <taxon>eudicotyledons</taxon>
        <taxon>Gunneridae</taxon>
        <taxon>Pentapetalae</taxon>
        <taxon>rosids</taxon>
        <taxon>malvids</taxon>
        <taxon>Brassicales</taxon>
        <taxon>Brassicaceae</taxon>
        <taxon>Brassiceae</taxon>
        <taxon>Brassica</taxon>
    </lineage>
</organism>
<dbReference type="PANTHER" id="PTHR31351:SF4">
    <property type="entry name" value="AUXIN CANALIZATION PROTEIN (DUF828)"/>
    <property type="match status" value="1"/>
</dbReference>
<protein>
    <recommendedName>
        <fullName evidence="1">VAN3-binding protein-like auxin canalisation domain-containing protein</fullName>
    </recommendedName>
</protein>
<gene>
    <name evidence="2" type="ORF">F2Q69_00024318</name>
</gene>
<dbReference type="GO" id="GO:0010087">
    <property type="term" value="P:phloem or xylem histogenesis"/>
    <property type="evidence" value="ECO:0007669"/>
    <property type="project" value="TreeGrafter"/>
</dbReference>
<comment type="caution">
    <text evidence="2">The sequence shown here is derived from an EMBL/GenBank/DDBJ whole genome shotgun (WGS) entry which is preliminary data.</text>
</comment>
<feature type="domain" description="VAN3-binding protein-like auxin canalisation" evidence="1">
    <location>
        <begin position="155"/>
        <end position="215"/>
    </location>
</feature>
<dbReference type="EMBL" id="QGKX02001290">
    <property type="protein sequence ID" value="KAF3539484.1"/>
    <property type="molecule type" value="Genomic_DNA"/>
</dbReference>